<keyword evidence="7" id="KW-0238">DNA-binding</keyword>
<dbReference type="InterPro" id="IPR038157">
    <property type="entry name" value="FeoA_core_dom"/>
</dbReference>
<evidence type="ECO:0000256" key="2">
    <source>
        <dbReference type="ARBA" id="ARBA00007871"/>
    </source>
</evidence>
<keyword evidence="9" id="KW-0804">Transcription</keyword>
<dbReference type="SMART" id="SM00529">
    <property type="entry name" value="HTH_DTXR"/>
    <property type="match status" value="1"/>
</dbReference>
<feature type="domain" description="HTH dtxR-type" evidence="12">
    <location>
        <begin position="1"/>
        <end position="60"/>
    </location>
</feature>
<dbReference type="GO" id="GO:0046983">
    <property type="term" value="F:protein dimerization activity"/>
    <property type="evidence" value="ECO:0007669"/>
    <property type="project" value="InterPro"/>
</dbReference>
<comment type="caution">
    <text evidence="13">The sequence shown here is derived from an EMBL/GenBank/DDBJ whole genome shotgun (WGS) entry which is preliminary data.</text>
</comment>
<dbReference type="GO" id="GO:0005737">
    <property type="term" value="C:cytoplasm"/>
    <property type="evidence" value="ECO:0007669"/>
    <property type="project" value="UniProtKB-SubCell"/>
</dbReference>
<dbReference type="EMBL" id="BSUL01000001">
    <property type="protein sequence ID" value="GMA28804.1"/>
    <property type="molecule type" value="Genomic_DNA"/>
</dbReference>
<dbReference type="PANTHER" id="PTHR33238:SF11">
    <property type="entry name" value="TRANSCRIPTIONAL REGULATOR MNTR"/>
    <property type="match status" value="1"/>
</dbReference>
<keyword evidence="5" id="KW-0678">Repressor</keyword>
<dbReference type="SUPFAM" id="SSF46785">
    <property type="entry name" value="Winged helix' DNA-binding domain"/>
    <property type="match status" value="1"/>
</dbReference>
<dbReference type="InterPro" id="IPR036421">
    <property type="entry name" value="Fe_dep_repressor_sf"/>
</dbReference>
<organism evidence="13 14">
    <name type="scientific">Arenivirga flava</name>
    <dbReference type="NCBI Taxonomy" id="1930060"/>
    <lineage>
        <taxon>Bacteria</taxon>
        <taxon>Bacillati</taxon>
        <taxon>Actinomycetota</taxon>
        <taxon>Actinomycetes</taxon>
        <taxon>Micrococcales</taxon>
        <taxon>Microbacteriaceae</taxon>
        <taxon>Arenivirga</taxon>
    </lineage>
</organism>
<dbReference type="Gene3D" id="2.30.30.90">
    <property type="match status" value="1"/>
</dbReference>
<keyword evidence="6" id="KW-0805">Transcription regulation</keyword>
<dbReference type="InterPro" id="IPR022687">
    <property type="entry name" value="HTH_DTXR"/>
</dbReference>
<dbReference type="PANTHER" id="PTHR33238">
    <property type="entry name" value="IRON (METAL) DEPENDENT REPRESSOR, DTXR FAMILY"/>
    <property type="match status" value="1"/>
</dbReference>
<comment type="similarity">
    <text evidence="2">Belongs to the DtxR/MntR family.</text>
</comment>
<sequence>MAEDYLKILWKAEERGTGPVTTRDIASILGVAASSVSGNLRKLDRDELIVHEPYYRIALTDRGRRVAVGMVRRHRLIETFLVDQLGYGWHEVHDEAEVLEHAVSDTFLERIDALLGHPSVDPHGDPIPSADGVVPTTPGALIAALPEGSCGTVARVYDDRPELLQYLAERGIALGGHVRVLQRMHGAGILRVERAETAGSHEQPVDLPDAAADAIWLAPDEHAAQLPA</sequence>
<dbReference type="AlphaFoldDB" id="A0AA37UH83"/>
<evidence type="ECO:0000256" key="9">
    <source>
        <dbReference type="ARBA" id="ARBA00023163"/>
    </source>
</evidence>
<dbReference type="InterPro" id="IPR036390">
    <property type="entry name" value="WH_DNA-bd_sf"/>
</dbReference>
<dbReference type="Proteomes" id="UP001157160">
    <property type="component" value="Unassembled WGS sequence"/>
</dbReference>
<gene>
    <name evidence="13" type="ORF">GCM10025874_20570</name>
</gene>
<dbReference type="GO" id="GO:0003700">
    <property type="term" value="F:DNA-binding transcription factor activity"/>
    <property type="evidence" value="ECO:0007669"/>
    <property type="project" value="InterPro"/>
</dbReference>
<dbReference type="GO" id="GO:0046914">
    <property type="term" value="F:transition metal ion binding"/>
    <property type="evidence" value="ECO:0007669"/>
    <property type="project" value="InterPro"/>
</dbReference>
<evidence type="ECO:0000256" key="1">
    <source>
        <dbReference type="ARBA" id="ARBA00004496"/>
    </source>
</evidence>
<keyword evidence="4" id="KW-0963">Cytoplasm</keyword>
<evidence type="ECO:0000256" key="10">
    <source>
        <dbReference type="ARBA" id="ARBA00023211"/>
    </source>
</evidence>
<dbReference type="GO" id="GO:0045892">
    <property type="term" value="P:negative regulation of DNA-templated transcription"/>
    <property type="evidence" value="ECO:0007669"/>
    <property type="project" value="TreeGrafter"/>
</dbReference>
<evidence type="ECO:0000256" key="6">
    <source>
        <dbReference type="ARBA" id="ARBA00023015"/>
    </source>
</evidence>
<evidence type="ECO:0000256" key="4">
    <source>
        <dbReference type="ARBA" id="ARBA00022490"/>
    </source>
</evidence>
<dbReference type="InterPro" id="IPR050536">
    <property type="entry name" value="DtxR_MntR_Metal-Reg"/>
</dbReference>
<accession>A0AA37UH83</accession>
<dbReference type="Gene3D" id="1.10.60.10">
    <property type="entry name" value="Iron dependent repressor, metal binding and dimerisation domain"/>
    <property type="match status" value="1"/>
</dbReference>
<dbReference type="Pfam" id="PF04023">
    <property type="entry name" value="FeoA"/>
    <property type="match status" value="1"/>
</dbReference>
<dbReference type="FunFam" id="1.10.60.10:FF:000004">
    <property type="entry name" value="DtxR family transcriptional regulator"/>
    <property type="match status" value="1"/>
</dbReference>
<dbReference type="Gene3D" id="1.10.10.10">
    <property type="entry name" value="Winged helix-like DNA-binding domain superfamily/Winged helix DNA-binding domain"/>
    <property type="match status" value="1"/>
</dbReference>
<evidence type="ECO:0000256" key="8">
    <source>
        <dbReference type="ARBA" id="ARBA00023159"/>
    </source>
</evidence>
<keyword evidence="14" id="KW-1185">Reference proteome</keyword>
<keyword evidence="10" id="KW-0464">Manganese</keyword>
<name>A0AA37UH83_9MICO</name>
<dbReference type="PROSITE" id="PS50944">
    <property type="entry name" value="HTH_DTXR"/>
    <property type="match status" value="1"/>
</dbReference>
<evidence type="ECO:0000256" key="11">
    <source>
        <dbReference type="ARBA" id="ARBA00032593"/>
    </source>
</evidence>
<proteinExistence type="inferred from homology"/>
<evidence type="ECO:0000256" key="3">
    <source>
        <dbReference type="ARBA" id="ARBA00011738"/>
    </source>
</evidence>
<comment type="subunit">
    <text evidence="3">Homodimer.</text>
</comment>
<dbReference type="GO" id="GO:0003677">
    <property type="term" value="F:DNA binding"/>
    <property type="evidence" value="ECO:0007669"/>
    <property type="project" value="UniProtKB-KW"/>
</dbReference>
<evidence type="ECO:0000313" key="13">
    <source>
        <dbReference type="EMBL" id="GMA28804.1"/>
    </source>
</evidence>
<dbReference type="SMART" id="SM00899">
    <property type="entry name" value="FeoA"/>
    <property type="match status" value="1"/>
</dbReference>
<dbReference type="InterPro" id="IPR007167">
    <property type="entry name" value="Fe-transptr_FeoA-like"/>
</dbReference>
<evidence type="ECO:0000259" key="12">
    <source>
        <dbReference type="PROSITE" id="PS50944"/>
    </source>
</evidence>
<dbReference type="SUPFAM" id="SSF47979">
    <property type="entry name" value="Iron-dependent repressor protein, dimerization domain"/>
    <property type="match status" value="1"/>
</dbReference>
<dbReference type="InterPro" id="IPR022689">
    <property type="entry name" value="Iron_dep_repressor"/>
</dbReference>
<comment type="subcellular location">
    <subcellularLocation>
        <location evidence="1">Cytoplasm</location>
    </subcellularLocation>
</comment>
<reference evidence="13 14" key="1">
    <citation type="journal article" date="2014" name="Int. J. Syst. Evol. Microbiol.">
        <title>Complete genome sequence of Corynebacterium casei LMG S-19264T (=DSM 44701T), isolated from a smear-ripened cheese.</title>
        <authorList>
            <consortium name="US DOE Joint Genome Institute (JGI-PGF)"/>
            <person name="Walter F."/>
            <person name="Albersmeier A."/>
            <person name="Kalinowski J."/>
            <person name="Ruckert C."/>
        </authorList>
    </citation>
    <scope>NUCLEOTIDE SEQUENCE [LARGE SCALE GENOMIC DNA]</scope>
    <source>
        <strain evidence="13 14">NBRC 112289</strain>
    </source>
</reference>
<dbReference type="Pfam" id="PF02742">
    <property type="entry name" value="Fe_dep_repr_C"/>
    <property type="match status" value="1"/>
</dbReference>
<dbReference type="Pfam" id="PF01325">
    <property type="entry name" value="Fe_dep_repress"/>
    <property type="match status" value="1"/>
</dbReference>
<evidence type="ECO:0000313" key="14">
    <source>
        <dbReference type="Proteomes" id="UP001157160"/>
    </source>
</evidence>
<protein>
    <recommendedName>
        <fullName evidence="11">Manganese transport regulator</fullName>
    </recommendedName>
</protein>
<dbReference type="InterPro" id="IPR036388">
    <property type="entry name" value="WH-like_DNA-bd_sf"/>
</dbReference>
<evidence type="ECO:0000256" key="5">
    <source>
        <dbReference type="ARBA" id="ARBA00022491"/>
    </source>
</evidence>
<keyword evidence="8" id="KW-0010">Activator</keyword>
<evidence type="ECO:0000256" key="7">
    <source>
        <dbReference type="ARBA" id="ARBA00023125"/>
    </source>
</evidence>
<dbReference type="InterPro" id="IPR001367">
    <property type="entry name" value="Fe_dep_repressor"/>
</dbReference>